<keyword evidence="2" id="KW-1185">Reference proteome</keyword>
<accession>A0ABR6ETQ0</accession>
<dbReference type="SUPFAM" id="SSF48452">
    <property type="entry name" value="TPR-like"/>
    <property type="match status" value="1"/>
</dbReference>
<dbReference type="Gene3D" id="1.25.40.10">
    <property type="entry name" value="Tetratricopeptide repeat domain"/>
    <property type="match status" value="1"/>
</dbReference>
<evidence type="ECO:0000313" key="1">
    <source>
        <dbReference type="EMBL" id="MBB2148641.1"/>
    </source>
</evidence>
<reference evidence="1 2" key="1">
    <citation type="submission" date="2019-11" db="EMBL/GenBank/DDBJ databases">
        <title>Description of Pedobacter sp. LMG 31462T.</title>
        <authorList>
            <person name="Carlier A."/>
            <person name="Qi S."/>
            <person name="Vandamme P."/>
        </authorList>
    </citation>
    <scope>NUCLEOTIDE SEQUENCE [LARGE SCALE GENOMIC DNA]</scope>
    <source>
        <strain evidence="1 2">LMG 31462</strain>
    </source>
</reference>
<evidence type="ECO:0008006" key="3">
    <source>
        <dbReference type="Google" id="ProtNLM"/>
    </source>
</evidence>
<organism evidence="1 2">
    <name type="scientific">Pedobacter gandavensis</name>
    <dbReference type="NCBI Taxonomy" id="2679963"/>
    <lineage>
        <taxon>Bacteria</taxon>
        <taxon>Pseudomonadati</taxon>
        <taxon>Bacteroidota</taxon>
        <taxon>Sphingobacteriia</taxon>
        <taxon>Sphingobacteriales</taxon>
        <taxon>Sphingobacteriaceae</taxon>
        <taxon>Pedobacter</taxon>
    </lineage>
</organism>
<dbReference type="RefSeq" id="WP_182954815.1">
    <property type="nucleotide sequence ID" value="NZ_WNXC01000001.1"/>
</dbReference>
<dbReference type="InterPro" id="IPR011990">
    <property type="entry name" value="TPR-like_helical_dom_sf"/>
</dbReference>
<dbReference type="Proteomes" id="UP000636110">
    <property type="component" value="Unassembled WGS sequence"/>
</dbReference>
<comment type="caution">
    <text evidence="1">The sequence shown here is derived from an EMBL/GenBank/DDBJ whole genome shotgun (WGS) entry which is preliminary data.</text>
</comment>
<protein>
    <recommendedName>
        <fullName evidence="3">Tetratricopeptide repeat protein</fullName>
    </recommendedName>
</protein>
<evidence type="ECO:0000313" key="2">
    <source>
        <dbReference type="Proteomes" id="UP000636110"/>
    </source>
</evidence>
<proteinExistence type="predicted"/>
<gene>
    <name evidence="1" type="ORF">GM920_06925</name>
</gene>
<sequence length="252" mass="29033">MSIKEQYTLYEQISLTYLHEQNYAASVHFFLFCVKLQPEHSNAWYGLGDAICELANEQKSGEIYDLGVSFIKKSLSIDPNNEYPRSILAMMTQSTDVGPQRIQGIPTFNEKNISEIKERFTLKQEALAASFKSCSDDNRIRLAMFLCDVSDHFSFNLLNEAVINDKNLHVKLAIMKRLYVYSAHPPLKETFEYLAEENRWRSYNPYFYLTLKQISYILPQINKTDWATKILEAIDPSQIHQSNGGSFGRNGS</sequence>
<dbReference type="EMBL" id="WNXC01000001">
    <property type="protein sequence ID" value="MBB2148641.1"/>
    <property type="molecule type" value="Genomic_DNA"/>
</dbReference>
<name>A0ABR6ETQ0_9SPHI</name>